<protein>
    <recommendedName>
        <fullName evidence="3">N-acetyltransferase domain-containing protein</fullName>
    </recommendedName>
</protein>
<dbReference type="RefSeq" id="WP_209661242.1">
    <property type="nucleotide sequence ID" value="NZ_JAGGLI010000023.1"/>
</dbReference>
<evidence type="ECO:0008006" key="3">
    <source>
        <dbReference type="Google" id="ProtNLM"/>
    </source>
</evidence>
<evidence type="ECO:0000313" key="1">
    <source>
        <dbReference type="EMBL" id="MBP2028187.1"/>
    </source>
</evidence>
<name>A0ABS4KK73_9FIRM</name>
<evidence type="ECO:0000313" key="2">
    <source>
        <dbReference type="Proteomes" id="UP001314903"/>
    </source>
</evidence>
<reference evidence="1 2" key="1">
    <citation type="submission" date="2021-03" db="EMBL/GenBank/DDBJ databases">
        <title>Genomic Encyclopedia of Type Strains, Phase IV (KMG-IV): sequencing the most valuable type-strain genomes for metagenomic binning, comparative biology and taxonomic classification.</title>
        <authorList>
            <person name="Goeker M."/>
        </authorList>
    </citation>
    <scope>NUCLEOTIDE SEQUENCE [LARGE SCALE GENOMIC DNA]</scope>
    <source>
        <strain evidence="1 2">DSM 27512</strain>
    </source>
</reference>
<keyword evidence="2" id="KW-1185">Reference proteome</keyword>
<proteinExistence type="predicted"/>
<dbReference type="EMBL" id="JAGGLI010000023">
    <property type="protein sequence ID" value="MBP2028187.1"/>
    <property type="molecule type" value="Genomic_DNA"/>
</dbReference>
<comment type="caution">
    <text evidence="1">The sequence shown here is derived from an EMBL/GenBank/DDBJ whole genome shotgun (WGS) entry which is preliminary data.</text>
</comment>
<dbReference type="Proteomes" id="UP001314903">
    <property type="component" value="Unassembled WGS sequence"/>
</dbReference>
<organism evidence="1 2">
    <name type="scientific">Acetoanaerobium pronyense</name>
    <dbReference type="NCBI Taxonomy" id="1482736"/>
    <lineage>
        <taxon>Bacteria</taxon>
        <taxon>Bacillati</taxon>
        <taxon>Bacillota</taxon>
        <taxon>Clostridia</taxon>
        <taxon>Peptostreptococcales</taxon>
        <taxon>Filifactoraceae</taxon>
        <taxon>Acetoanaerobium</taxon>
    </lineage>
</organism>
<gene>
    <name evidence="1" type="ORF">J2Z35_001988</name>
</gene>
<accession>A0ABS4KK73</accession>
<sequence length="144" mass="16567">MICFSPFENNILLKDTIDMDELIKKHPNSSIFACTEDEDILGVCIYEIEGKICKVNFLKMFDDSPLLKDGLIRSLINFVDLKGIEYIVVKNEGEESFYCKIGFNPLFFRHFMIDLKGEESNYLFLDIKEFFTKGCCGSSSNNNV</sequence>